<dbReference type="RefSeq" id="WP_006275275.1">
    <property type="nucleotide sequence ID" value="NZ_GL883080.1"/>
</dbReference>
<dbReference type="HOGENOM" id="CLU_651753_0_0_5"/>
<dbReference type="STRING" id="715226.ABI_45010"/>
<dbReference type="CDD" id="cd14441">
    <property type="entry name" value="AlgX_N"/>
    <property type="match status" value="1"/>
</dbReference>
<reference evidence="10" key="1">
    <citation type="submission" date="2011-03" db="EMBL/GenBank/DDBJ databases">
        <title>Draft genome sequence of Brevundimonas diminuta.</title>
        <authorList>
            <person name="Brown P.J.B."/>
            <person name="Buechlein A."/>
            <person name="Hemmerich C."/>
            <person name="Brun Y.V."/>
        </authorList>
    </citation>
    <scope>NUCLEOTIDE SEQUENCE [LARGE SCALE GENOMIC DNA]</scope>
    <source>
        <strain evidence="10">C19</strain>
    </source>
</reference>
<keyword evidence="4 7" id="KW-0732">Signal</keyword>
<dbReference type="InterPro" id="IPR031811">
    <property type="entry name" value="ALGX/ALGJ_SGNH-like"/>
</dbReference>
<evidence type="ECO:0000256" key="4">
    <source>
        <dbReference type="ARBA" id="ARBA00022729"/>
    </source>
</evidence>
<keyword evidence="10" id="KW-1185">Reference proteome</keyword>
<name>F4QTK4_9CAUL</name>
<feature type="signal peptide" evidence="7">
    <location>
        <begin position="1"/>
        <end position="31"/>
    </location>
</feature>
<dbReference type="AlphaFoldDB" id="F4QTK4"/>
<proteinExistence type="predicted"/>
<accession>F4QTK4</accession>
<dbReference type="UniPathway" id="UPA00286"/>
<evidence type="ECO:0000256" key="7">
    <source>
        <dbReference type="SAM" id="SignalP"/>
    </source>
</evidence>
<dbReference type="Proteomes" id="UP000006512">
    <property type="component" value="Unassembled WGS sequence"/>
</dbReference>
<protein>
    <submittedName>
        <fullName evidence="9">Alginate biosynthesis protein algX</fullName>
    </submittedName>
</protein>
<feature type="domain" description="AlgX/AlgJ SGNH hydrolase-like" evidence="8">
    <location>
        <begin position="69"/>
        <end position="338"/>
    </location>
</feature>
<dbReference type="InterPro" id="IPR034655">
    <property type="entry name" value="AlgX_N"/>
</dbReference>
<evidence type="ECO:0000313" key="9">
    <source>
        <dbReference type="EMBL" id="EGF90074.1"/>
    </source>
</evidence>
<evidence type="ECO:0000256" key="2">
    <source>
        <dbReference type="ARBA" id="ARBA00005182"/>
    </source>
</evidence>
<dbReference type="OrthoDB" id="5657087at2"/>
<keyword evidence="6" id="KW-0016">Alginate biosynthesis</keyword>
<dbReference type="Pfam" id="PF16822">
    <property type="entry name" value="ALGX"/>
    <property type="match status" value="1"/>
</dbReference>
<feature type="chain" id="PRO_5003316871" evidence="7">
    <location>
        <begin position="32"/>
        <end position="471"/>
    </location>
</feature>
<dbReference type="SUPFAM" id="SSF52266">
    <property type="entry name" value="SGNH hydrolase"/>
    <property type="match status" value="1"/>
</dbReference>
<dbReference type="GO" id="GO:0016740">
    <property type="term" value="F:transferase activity"/>
    <property type="evidence" value="ECO:0007669"/>
    <property type="project" value="UniProtKB-KW"/>
</dbReference>
<evidence type="ECO:0000256" key="1">
    <source>
        <dbReference type="ARBA" id="ARBA00004418"/>
    </source>
</evidence>
<organism evidence="9 10">
    <name type="scientific">Asticcacaulis biprosthecium C19</name>
    <dbReference type="NCBI Taxonomy" id="715226"/>
    <lineage>
        <taxon>Bacteria</taxon>
        <taxon>Pseudomonadati</taxon>
        <taxon>Pseudomonadota</taxon>
        <taxon>Alphaproteobacteria</taxon>
        <taxon>Caulobacterales</taxon>
        <taxon>Caulobacteraceae</taxon>
        <taxon>Asticcacaulis</taxon>
    </lineage>
</organism>
<evidence type="ECO:0000259" key="8">
    <source>
        <dbReference type="Pfam" id="PF16822"/>
    </source>
</evidence>
<evidence type="ECO:0000256" key="5">
    <source>
        <dbReference type="ARBA" id="ARBA00022764"/>
    </source>
</evidence>
<sequence length="471" mass="51161">MIKTSLTCFARRLQTGLLVALMAVPSLPVTAATPVVPAASGISGPGQPSWICNQLEDAQYYSDESYIFIRRGKGDWLFRSHTDFNVYPPVAGSLVNNFAHLNKVLKASNVRLAVLVTPPRGSMMREFIDPAARNTERYSPDIAMQSYQKTLSRLRSTGIFVPDVTAAALDNNLSLPGTNSQFYLSGDIHWTAYGAYVTANATARELARHPEYRNIPKTEFKTALGAVREEQQMLRLEASRICHSTYKADKIRAFETVRAAAGAGGNLLDGGDVEIALVGTSFSVRPTANFSGFLRQELRADVANYAIGGGGFEASILSYLLSADYQAAKPKVLIWEMQYHNLDGVASFPLILGAADGDCGNKALVAGKAMPVKHGKIPIMALSTAQRSKIRGPVNVVVNLTSPDARQYRLTATYTDGRQDQFDIDASRWPHPANKMIMRLPRDGGELADVSLIPHQRLSGTAAAHVCRASS</sequence>
<keyword evidence="3" id="KW-0808">Transferase</keyword>
<dbReference type="eggNOG" id="ENOG502Z8PP">
    <property type="taxonomic scope" value="Bacteria"/>
</dbReference>
<gene>
    <name evidence="9" type="ORF">ABI_45010</name>
</gene>
<dbReference type="GO" id="GO:0042121">
    <property type="term" value="P:alginic acid biosynthetic process"/>
    <property type="evidence" value="ECO:0007669"/>
    <property type="project" value="UniProtKB-UniPathway"/>
</dbReference>
<comment type="pathway">
    <text evidence="2">Glycan biosynthesis; alginate biosynthesis.</text>
</comment>
<evidence type="ECO:0000256" key="3">
    <source>
        <dbReference type="ARBA" id="ARBA00022679"/>
    </source>
</evidence>
<comment type="subcellular location">
    <subcellularLocation>
        <location evidence="1">Periplasm</location>
    </subcellularLocation>
</comment>
<dbReference type="EMBL" id="GL883080">
    <property type="protein sequence ID" value="EGF90074.1"/>
    <property type="molecule type" value="Genomic_DNA"/>
</dbReference>
<evidence type="ECO:0000313" key="10">
    <source>
        <dbReference type="Proteomes" id="UP000006512"/>
    </source>
</evidence>
<keyword evidence="5" id="KW-0574">Periplasm</keyword>
<evidence type="ECO:0000256" key="6">
    <source>
        <dbReference type="ARBA" id="ARBA00022841"/>
    </source>
</evidence>
<dbReference type="GO" id="GO:0042597">
    <property type="term" value="C:periplasmic space"/>
    <property type="evidence" value="ECO:0007669"/>
    <property type="project" value="UniProtKB-SubCell"/>
</dbReference>